<feature type="domain" description="Yeast cell wall synthesis Kre9/Knh1-like N-terminal" evidence="2">
    <location>
        <begin position="15"/>
        <end position="110"/>
    </location>
</feature>
<dbReference type="InterPro" id="IPR018466">
    <property type="entry name" value="Kre9/Knh1-like_N"/>
</dbReference>
<evidence type="ECO:0000259" key="2">
    <source>
        <dbReference type="Pfam" id="PF10342"/>
    </source>
</evidence>
<name>A0A9N9DGC2_9GLOM</name>
<evidence type="ECO:0000256" key="1">
    <source>
        <dbReference type="ARBA" id="ARBA00022729"/>
    </source>
</evidence>
<evidence type="ECO:0000313" key="4">
    <source>
        <dbReference type="Proteomes" id="UP000789342"/>
    </source>
</evidence>
<dbReference type="Proteomes" id="UP000789342">
    <property type="component" value="Unassembled WGS sequence"/>
</dbReference>
<dbReference type="AlphaFoldDB" id="A0A9N9DGC2"/>
<keyword evidence="4" id="KW-1185">Reference proteome</keyword>
<evidence type="ECO:0000313" key="3">
    <source>
        <dbReference type="EMBL" id="CAG8640192.1"/>
    </source>
</evidence>
<feature type="non-terminal residue" evidence="3">
    <location>
        <position position="112"/>
    </location>
</feature>
<accession>A0A9N9DGC2</accession>
<reference evidence="3" key="1">
    <citation type="submission" date="2021-06" db="EMBL/GenBank/DDBJ databases">
        <authorList>
            <person name="Kallberg Y."/>
            <person name="Tangrot J."/>
            <person name="Rosling A."/>
        </authorList>
    </citation>
    <scope>NUCLEOTIDE SEQUENCE</scope>
    <source>
        <strain evidence="3">CL551</strain>
    </source>
</reference>
<sequence>FAYVSPPANGSSETVTIKNGDDFNFSWKKDSDSDVTSVTDVELFLMNDKNATWLGVIWNDGIKFSGDSASAKVKVAVPSGTSLPNTFKFRSWANTAKGPNCIAFSVDFKITQ</sequence>
<protein>
    <submittedName>
        <fullName evidence="3">11204_t:CDS:1</fullName>
    </submittedName>
</protein>
<keyword evidence="1" id="KW-0732">Signal</keyword>
<organism evidence="3 4">
    <name type="scientific">Acaulospora morrowiae</name>
    <dbReference type="NCBI Taxonomy" id="94023"/>
    <lineage>
        <taxon>Eukaryota</taxon>
        <taxon>Fungi</taxon>
        <taxon>Fungi incertae sedis</taxon>
        <taxon>Mucoromycota</taxon>
        <taxon>Glomeromycotina</taxon>
        <taxon>Glomeromycetes</taxon>
        <taxon>Diversisporales</taxon>
        <taxon>Acaulosporaceae</taxon>
        <taxon>Acaulospora</taxon>
    </lineage>
</organism>
<gene>
    <name evidence="3" type="ORF">AMORRO_LOCUS9481</name>
</gene>
<dbReference type="Pfam" id="PF10342">
    <property type="entry name" value="Kre9_KNH"/>
    <property type="match status" value="1"/>
</dbReference>
<proteinExistence type="predicted"/>
<comment type="caution">
    <text evidence="3">The sequence shown here is derived from an EMBL/GenBank/DDBJ whole genome shotgun (WGS) entry which is preliminary data.</text>
</comment>
<dbReference type="EMBL" id="CAJVPV010009299">
    <property type="protein sequence ID" value="CAG8640192.1"/>
    <property type="molecule type" value="Genomic_DNA"/>
</dbReference>